<dbReference type="eggNOG" id="COG2856">
    <property type="taxonomic scope" value="Bacteria"/>
</dbReference>
<dbReference type="InterPro" id="IPR052345">
    <property type="entry name" value="Rad_response_metalloprotease"/>
</dbReference>
<dbReference type="InterPro" id="IPR010359">
    <property type="entry name" value="IrrE_HExxH"/>
</dbReference>
<dbReference type="PROSITE" id="PS50943">
    <property type="entry name" value="HTH_CROC1"/>
    <property type="match status" value="1"/>
</dbReference>
<dbReference type="Pfam" id="PF06114">
    <property type="entry name" value="Peptidase_M78"/>
    <property type="match status" value="1"/>
</dbReference>
<dbReference type="KEGG" id="rru:Rru_A0006"/>
<dbReference type="InterPro" id="IPR001387">
    <property type="entry name" value="Cro/C1-type_HTH"/>
</dbReference>
<accession>Q2RYI4</accession>
<dbReference type="SMART" id="SM00530">
    <property type="entry name" value="HTH_XRE"/>
    <property type="match status" value="1"/>
</dbReference>
<dbReference type="PATRIC" id="fig|269796.9.peg.53"/>
<dbReference type="Pfam" id="PF01381">
    <property type="entry name" value="HTH_3"/>
    <property type="match status" value="1"/>
</dbReference>
<dbReference type="CDD" id="cd00093">
    <property type="entry name" value="HTH_XRE"/>
    <property type="match status" value="1"/>
</dbReference>
<dbReference type="PANTHER" id="PTHR43236:SF1">
    <property type="entry name" value="BLL7220 PROTEIN"/>
    <property type="match status" value="1"/>
</dbReference>
<dbReference type="Proteomes" id="UP000001929">
    <property type="component" value="Chromosome"/>
</dbReference>
<dbReference type="PANTHER" id="PTHR43236">
    <property type="entry name" value="ANTITOXIN HIGA1"/>
    <property type="match status" value="1"/>
</dbReference>
<dbReference type="Gene3D" id="1.10.10.2910">
    <property type="match status" value="1"/>
</dbReference>
<dbReference type="EnsemblBacteria" id="ABC20811">
    <property type="protein sequence ID" value="ABC20811"/>
    <property type="gene ID" value="Rru_A0006"/>
</dbReference>
<name>Q2RYI4_RHORT</name>
<dbReference type="HOGENOM" id="CLU_055824_0_0_5"/>
<evidence type="ECO:0000259" key="2">
    <source>
        <dbReference type="PROSITE" id="PS50943"/>
    </source>
</evidence>
<organism evidence="3 4">
    <name type="scientific">Rhodospirillum rubrum (strain ATCC 11170 / ATH 1.1.1 / DSM 467 / LMG 4362 / NCIMB 8255 / S1)</name>
    <dbReference type="NCBI Taxonomy" id="269796"/>
    <lineage>
        <taxon>Bacteria</taxon>
        <taxon>Pseudomonadati</taxon>
        <taxon>Pseudomonadota</taxon>
        <taxon>Alphaproteobacteria</taxon>
        <taxon>Rhodospirillales</taxon>
        <taxon>Rhodospirillaceae</taxon>
        <taxon>Rhodospirillum</taxon>
    </lineage>
</organism>
<protein>
    <submittedName>
        <fullName evidence="3">Plasmid maintenance system antidote protein</fullName>
    </submittedName>
</protein>
<comment type="similarity">
    <text evidence="1">Belongs to the short-chain fatty acyl-CoA assimilation regulator (ScfR) family.</text>
</comment>
<dbReference type="STRING" id="269796.Rru_A0006"/>
<gene>
    <name evidence="3" type="ordered locus">Rru_A0006</name>
</gene>
<dbReference type="RefSeq" id="WP_011387767.1">
    <property type="nucleotide sequence ID" value="NC_007643.1"/>
</dbReference>
<reference evidence="3 4" key="1">
    <citation type="journal article" date="2011" name="Stand. Genomic Sci.">
        <title>Complete genome sequence of Rhodospirillum rubrum type strain (S1).</title>
        <authorList>
            <person name="Munk A.C."/>
            <person name="Copeland A."/>
            <person name="Lucas S."/>
            <person name="Lapidus A."/>
            <person name="Del Rio T.G."/>
            <person name="Barry K."/>
            <person name="Detter J.C."/>
            <person name="Hammon N."/>
            <person name="Israni S."/>
            <person name="Pitluck S."/>
            <person name="Brettin T."/>
            <person name="Bruce D."/>
            <person name="Han C."/>
            <person name="Tapia R."/>
            <person name="Gilna P."/>
            <person name="Schmutz J."/>
            <person name="Larimer F."/>
            <person name="Land M."/>
            <person name="Kyrpides N.C."/>
            <person name="Mavromatis K."/>
            <person name="Richardson P."/>
            <person name="Rohde M."/>
            <person name="Goker M."/>
            <person name="Klenk H.P."/>
            <person name="Zhang Y."/>
            <person name="Roberts G.P."/>
            <person name="Reslewic S."/>
            <person name="Schwartz D.C."/>
        </authorList>
    </citation>
    <scope>NUCLEOTIDE SEQUENCE [LARGE SCALE GENOMIC DNA]</scope>
    <source>
        <strain evidence="4">ATCC 11170 / ATH 1.1.1 / DSM 467 / LMG 4362 / NCIMB 8255 / S1</strain>
    </source>
</reference>
<dbReference type="eggNOG" id="COG3093">
    <property type="taxonomic scope" value="Bacteria"/>
</dbReference>
<dbReference type="Gene3D" id="1.10.260.40">
    <property type="entry name" value="lambda repressor-like DNA-binding domains"/>
    <property type="match status" value="1"/>
</dbReference>
<evidence type="ECO:0000256" key="1">
    <source>
        <dbReference type="ARBA" id="ARBA00007227"/>
    </source>
</evidence>
<dbReference type="SUPFAM" id="SSF47413">
    <property type="entry name" value="lambda repressor-like DNA-binding domains"/>
    <property type="match status" value="1"/>
</dbReference>
<dbReference type="EMBL" id="CP000230">
    <property type="protein sequence ID" value="ABC20811.1"/>
    <property type="molecule type" value="Genomic_DNA"/>
</dbReference>
<dbReference type="GO" id="GO:0003677">
    <property type="term" value="F:DNA binding"/>
    <property type="evidence" value="ECO:0007669"/>
    <property type="project" value="InterPro"/>
</dbReference>
<dbReference type="AlphaFoldDB" id="Q2RYI4"/>
<evidence type="ECO:0000313" key="4">
    <source>
        <dbReference type="Proteomes" id="UP000001929"/>
    </source>
</evidence>
<dbReference type="InterPro" id="IPR010982">
    <property type="entry name" value="Lambda_DNA-bd_dom_sf"/>
</dbReference>
<evidence type="ECO:0000313" key="3">
    <source>
        <dbReference type="EMBL" id="ABC20811.1"/>
    </source>
</evidence>
<proteinExistence type="inferred from homology"/>
<keyword evidence="4" id="KW-1185">Reference proteome</keyword>
<feature type="domain" description="HTH cro/C1-type" evidence="2">
    <location>
        <begin position="28"/>
        <end position="75"/>
    </location>
</feature>
<sequence length="380" mass="42392">MEKAERLTGTPDYAVLPGRILDKTLAGRGLQKAEFAERCGHSAKMISEIIAGKAPIMPETALEFERVLGMPASYWLTLESLYRLRLAEQRDRQRLSDQRDWAKRFPIAAMVRLGWIDKPSDRVDEVAKLLAFFGVASVEAWQAMTASAAEQIAYRRSPSFQSAPESVSAWLRRGEMVAGARPCGPFDEAGFRRVLKSVRELTREAPEVFQPSLIERCACVGVAVVFTPELPKTCLSGATRWLSKDKALIQLSLRHKTDDHLWFTFFHEAGHVLLHPKKLILEEKLKKGEAPTPESAQREREANVFAATTLIPRSAWMAFTAAGDFSAPRIRAFAKEHSLSPGIIVGQLQHDSHLSYATTLNSLKTTFRWPAESAVSHPSV</sequence>